<feature type="domain" description="PKD" evidence="4">
    <location>
        <begin position="445"/>
        <end position="526"/>
    </location>
</feature>
<dbReference type="InterPro" id="IPR013783">
    <property type="entry name" value="Ig-like_fold"/>
</dbReference>
<keyword evidence="2" id="KW-1133">Transmembrane helix</keyword>
<dbReference type="Gene3D" id="2.120.10.30">
    <property type="entry name" value="TolB, C-terminal domain"/>
    <property type="match status" value="1"/>
</dbReference>
<feature type="chain" id="PRO_5031170088" description="PKD domain-containing protein" evidence="3">
    <location>
        <begin position="25"/>
        <end position="846"/>
    </location>
</feature>
<gene>
    <name evidence="5" type="ORF">PAUS00366_LOCUS1781</name>
</gene>
<organism evidence="5">
    <name type="scientific">Pseudo-nitzschia australis</name>
    <dbReference type="NCBI Taxonomy" id="44445"/>
    <lineage>
        <taxon>Eukaryota</taxon>
        <taxon>Sar</taxon>
        <taxon>Stramenopiles</taxon>
        <taxon>Ochrophyta</taxon>
        <taxon>Bacillariophyta</taxon>
        <taxon>Bacillariophyceae</taxon>
        <taxon>Bacillariophycidae</taxon>
        <taxon>Bacillariales</taxon>
        <taxon>Bacillariaceae</taxon>
        <taxon>Pseudo-nitzschia</taxon>
    </lineage>
</organism>
<sequence>MVFYSYHAFAWNSLILLGLYNTKGANSLPSGFIAEPVTSKKAVSGVFAKNPRNDWKPMLLLVNKSGKVRVLEDPDESSDTTDILDIEDKMCTNVERGLQSIAVHPEFEENRYIYLYYTKHKEDCLADDSDNSPWNVVSRFVMDPETLMLDYAQREDIWRGAPLHDAFHNGGAMIFGNDGKLYVTTGDGGTPENAQDQRNNLGNLLRLNDDGSTPNDNPFTTANGYESYHCRKSEGKVPNGTNDDAICSEIFATGLRNPFRLSMDPNEKQKTRLAISDVGGKVWEEIDYAGTDYEGVNYGHNQYEGPCFRHSDKECLVPKDFEEPFYWYQHRSKRDGCVAGSTFVPEGLWPEEYKFLFIDFVWYNIYTLIEDKENACRSCLPPIPEFRNETFFHSIWFPGDGKNEAKMVDMFFGPYKDTQALYVIKFGNHDTVLRIRYTGVHNEPPSVNFEYEDKFYDVTDEIQFDGSDSKDPEGDELIFKWYFGDGYKSGDQNPIHTYDKPGAYTVTLIVADSLNQLQQKSRTIQVGTPPTVNIISPSEGNQFYVGQVLRLKGEAFYVNGTAFHESQLEWEARKHHNDHYHPFLDSTFGNDFDLSAAPEPEDFHASLNSYLEIILRATDEDGLVSETSRLVQPTLVMVDVKSNIPGVTVFIENEPIALPEEVWAWKEQDIRLKAEDIPPFIFHSWSDGVLDPTRLATLNYSNPSFEAIFCVDNDGNCQVGTETCCIGECNADGKCSISVPVELPPLDATLHLHSRNSTSGPAATHAPTYGIQVTDYSNTNLGESGNSNQQSSPTMNKQASSTMSASGKAVLFILSLLVGGGVLFASFVYRRKFGDRSSRTNSPPTS</sequence>
<dbReference type="InterPro" id="IPR011041">
    <property type="entry name" value="Quinoprot_gluc/sorb_DH_b-prop"/>
</dbReference>
<reference evidence="5" key="1">
    <citation type="submission" date="2021-01" db="EMBL/GenBank/DDBJ databases">
        <authorList>
            <person name="Corre E."/>
            <person name="Pelletier E."/>
            <person name="Niang G."/>
            <person name="Scheremetjew M."/>
            <person name="Finn R."/>
            <person name="Kale V."/>
            <person name="Holt S."/>
            <person name="Cochrane G."/>
            <person name="Meng A."/>
            <person name="Brown T."/>
            <person name="Cohen L."/>
        </authorList>
    </citation>
    <scope>NUCLEOTIDE SEQUENCE</scope>
    <source>
        <strain evidence="5">10249 10 AB</strain>
    </source>
</reference>
<protein>
    <recommendedName>
        <fullName evidence="4">PKD domain-containing protein</fullName>
    </recommendedName>
</protein>
<evidence type="ECO:0000313" key="5">
    <source>
        <dbReference type="EMBL" id="CAE0709061.1"/>
    </source>
</evidence>
<dbReference type="SUPFAM" id="SSF50952">
    <property type="entry name" value="Soluble quinoprotein glucose dehydrogenase"/>
    <property type="match status" value="1"/>
</dbReference>
<dbReference type="EMBL" id="HBIX01002383">
    <property type="protein sequence ID" value="CAE0709061.1"/>
    <property type="molecule type" value="Transcribed_RNA"/>
</dbReference>
<dbReference type="SMART" id="SM00089">
    <property type="entry name" value="PKD"/>
    <property type="match status" value="1"/>
</dbReference>
<feature type="signal peptide" evidence="3">
    <location>
        <begin position="1"/>
        <end position="24"/>
    </location>
</feature>
<evidence type="ECO:0000256" key="1">
    <source>
        <dbReference type="SAM" id="MobiDB-lite"/>
    </source>
</evidence>
<dbReference type="InterPro" id="IPR022409">
    <property type="entry name" value="PKD/Chitinase_dom"/>
</dbReference>
<accession>A0A7S4AAF2</accession>
<dbReference type="CDD" id="cd00146">
    <property type="entry name" value="PKD"/>
    <property type="match status" value="1"/>
</dbReference>
<dbReference type="PANTHER" id="PTHR19328:SF13">
    <property type="entry name" value="HIPL1 PROTEIN"/>
    <property type="match status" value="1"/>
</dbReference>
<dbReference type="Pfam" id="PF18911">
    <property type="entry name" value="PKD_4"/>
    <property type="match status" value="1"/>
</dbReference>
<keyword evidence="2" id="KW-0812">Transmembrane</keyword>
<evidence type="ECO:0000259" key="4">
    <source>
        <dbReference type="PROSITE" id="PS50093"/>
    </source>
</evidence>
<keyword evidence="3" id="KW-0732">Signal</keyword>
<dbReference type="Gene3D" id="2.60.40.10">
    <property type="entry name" value="Immunoglobulins"/>
    <property type="match status" value="1"/>
</dbReference>
<dbReference type="PANTHER" id="PTHR19328">
    <property type="entry name" value="HEDGEHOG-INTERACTING PROTEIN"/>
    <property type="match status" value="1"/>
</dbReference>
<dbReference type="InterPro" id="IPR012938">
    <property type="entry name" value="Glc/Sorbosone_DH"/>
</dbReference>
<dbReference type="InterPro" id="IPR011042">
    <property type="entry name" value="6-blade_b-propeller_TolB-like"/>
</dbReference>
<evidence type="ECO:0000256" key="3">
    <source>
        <dbReference type="SAM" id="SignalP"/>
    </source>
</evidence>
<name>A0A7S4AAF2_9STRA</name>
<feature type="region of interest" description="Disordered" evidence="1">
    <location>
        <begin position="777"/>
        <end position="800"/>
    </location>
</feature>
<keyword evidence="2" id="KW-0472">Membrane</keyword>
<dbReference type="InterPro" id="IPR035986">
    <property type="entry name" value="PKD_dom_sf"/>
</dbReference>
<dbReference type="AlphaFoldDB" id="A0A7S4AAF2"/>
<feature type="transmembrane region" description="Helical" evidence="2">
    <location>
        <begin position="809"/>
        <end position="829"/>
    </location>
</feature>
<dbReference type="Pfam" id="PF07995">
    <property type="entry name" value="GSDH"/>
    <property type="match status" value="1"/>
</dbReference>
<dbReference type="PROSITE" id="PS50093">
    <property type="entry name" value="PKD"/>
    <property type="match status" value="1"/>
</dbReference>
<dbReference type="SUPFAM" id="SSF49299">
    <property type="entry name" value="PKD domain"/>
    <property type="match status" value="1"/>
</dbReference>
<proteinExistence type="predicted"/>
<dbReference type="InterPro" id="IPR000601">
    <property type="entry name" value="PKD_dom"/>
</dbReference>
<evidence type="ECO:0000256" key="2">
    <source>
        <dbReference type="SAM" id="Phobius"/>
    </source>
</evidence>